<dbReference type="OrthoDB" id="444325at2759"/>
<reference evidence="4" key="1">
    <citation type="submission" date="2021-03" db="EMBL/GenBank/DDBJ databases">
        <title>Chromosome level genome of the anhydrobiotic midge Polypedilum vanderplanki.</title>
        <authorList>
            <person name="Yoshida Y."/>
            <person name="Kikawada T."/>
            <person name="Gusev O."/>
        </authorList>
    </citation>
    <scope>NUCLEOTIDE SEQUENCE</scope>
    <source>
        <strain evidence="4">NIAS01</strain>
        <tissue evidence="4">Whole body or cell culture</tissue>
    </source>
</reference>
<organism evidence="4 5">
    <name type="scientific">Polypedilum vanderplanki</name>
    <name type="common">Sleeping chironomid midge</name>
    <dbReference type="NCBI Taxonomy" id="319348"/>
    <lineage>
        <taxon>Eukaryota</taxon>
        <taxon>Metazoa</taxon>
        <taxon>Ecdysozoa</taxon>
        <taxon>Arthropoda</taxon>
        <taxon>Hexapoda</taxon>
        <taxon>Insecta</taxon>
        <taxon>Pterygota</taxon>
        <taxon>Neoptera</taxon>
        <taxon>Endopterygota</taxon>
        <taxon>Diptera</taxon>
        <taxon>Nematocera</taxon>
        <taxon>Chironomoidea</taxon>
        <taxon>Chironomidae</taxon>
        <taxon>Chironominae</taxon>
        <taxon>Polypedilum</taxon>
        <taxon>Polypedilum</taxon>
    </lineage>
</organism>
<dbReference type="Pfam" id="PF04676">
    <property type="entry name" value="CwfJ_C_2"/>
    <property type="match status" value="1"/>
</dbReference>
<feature type="domain" description="Cwf19-like C-terminal" evidence="3">
    <location>
        <begin position="314"/>
        <end position="421"/>
    </location>
</feature>
<dbReference type="InterPro" id="IPR006768">
    <property type="entry name" value="Cwf19-like_C_dom-1"/>
</dbReference>
<evidence type="ECO:0000259" key="2">
    <source>
        <dbReference type="Pfam" id="PF04676"/>
    </source>
</evidence>
<evidence type="ECO:0008006" key="6">
    <source>
        <dbReference type="Google" id="ProtNLM"/>
    </source>
</evidence>
<dbReference type="CDD" id="cd07380">
    <property type="entry name" value="MPP_CWF19_N"/>
    <property type="match status" value="1"/>
</dbReference>
<evidence type="ECO:0000256" key="1">
    <source>
        <dbReference type="ARBA" id="ARBA00006795"/>
    </source>
</evidence>
<dbReference type="InterPro" id="IPR040194">
    <property type="entry name" value="Cwf19-like"/>
</dbReference>
<dbReference type="GO" id="GO:0061632">
    <property type="term" value="F:RNA lariat debranching enzyme activator activity"/>
    <property type="evidence" value="ECO:0007669"/>
    <property type="project" value="TreeGrafter"/>
</dbReference>
<protein>
    <recommendedName>
        <fullName evidence="6">CWF19-like protein</fullName>
    </recommendedName>
</protein>
<evidence type="ECO:0000313" key="4">
    <source>
        <dbReference type="EMBL" id="KAG5679049.1"/>
    </source>
</evidence>
<evidence type="ECO:0000313" key="5">
    <source>
        <dbReference type="Proteomes" id="UP001107558"/>
    </source>
</evidence>
<accession>A0A9J6CA85</accession>
<dbReference type="PANTHER" id="PTHR12072">
    <property type="entry name" value="CWF19, CELL CYCLE CONTROL PROTEIN"/>
    <property type="match status" value="1"/>
</dbReference>
<comment type="caution">
    <text evidence="4">The sequence shown here is derived from an EMBL/GenBank/DDBJ whole genome shotgun (WGS) entry which is preliminary data.</text>
</comment>
<keyword evidence="5" id="KW-1185">Reference proteome</keyword>
<dbReference type="Gene3D" id="3.30.428.10">
    <property type="entry name" value="HIT-like"/>
    <property type="match status" value="1"/>
</dbReference>
<evidence type="ECO:0000259" key="3">
    <source>
        <dbReference type="Pfam" id="PF04677"/>
    </source>
</evidence>
<dbReference type="Pfam" id="PF04677">
    <property type="entry name" value="CwfJ_C_1"/>
    <property type="match status" value="1"/>
</dbReference>
<dbReference type="AlphaFoldDB" id="A0A9J6CA85"/>
<dbReference type="GO" id="GO:0000398">
    <property type="term" value="P:mRNA splicing, via spliceosome"/>
    <property type="evidence" value="ECO:0007669"/>
    <property type="project" value="TreeGrafter"/>
</dbReference>
<name>A0A9J6CA85_POLVA</name>
<dbReference type="PANTHER" id="PTHR12072:SF4">
    <property type="entry name" value="CWF19-LIKE PROTEIN 1"/>
    <property type="match status" value="1"/>
</dbReference>
<dbReference type="GO" id="GO:0071014">
    <property type="term" value="C:post-mRNA release spliceosomal complex"/>
    <property type="evidence" value="ECO:0007669"/>
    <property type="project" value="TreeGrafter"/>
</dbReference>
<gene>
    <name evidence="4" type="ORF">PVAND_008646</name>
</gene>
<feature type="domain" description="Cwf19-like protein C-terminal" evidence="2">
    <location>
        <begin position="454"/>
        <end position="523"/>
    </location>
</feature>
<dbReference type="EMBL" id="JADBJN010000002">
    <property type="protein sequence ID" value="KAG5679049.1"/>
    <property type="molecule type" value="Genomic_DNA"/>
</dbReference>
<dbReference type="InterPro" id="IPR036265">
    <property type="entry name" value="HIT-like_sf"/>
</dbReference>
<dbReference type="InterPro" id="IPR006767">
    <property type="entry name" value="Cwf19-like_C_dom-2"/>
</dbReference>
<dbReference type="SUPFAM" id="SSF54197">
    <property type="entry name" value="HIT-like"/>
    <property type="match status" value="1"/>
</dbReference>
<dbReference type="Proteomes" id="UP001107558">
    <property type="component" value="Chromosome 2"/>
</dbReference>
<comment type="similarity">
    <text evidence="1">Belongs to the CWF19 family.</text>
</comment>
<proteinExistence type="inferred from homology"/>
<sequence>MSSEKLKILICGDIESQFDAIFDKVRKLNKQSAFSFLICVGNFFSDSFDEESFNKYKSGEKTIPIPTYFLGPNSKEQSEIYEKLGIDETNNEVCNNLNYLGRMGVYQLSSGVTFAYLSGLEIKEGESKESFHFDKKDVITVKNSALKNFSNIDEYRGVDFLITSQWAYGINETENENSSKLISFLALNVKPRYHCCGLNNVHFEKAPFRFPAINARSIEPVSRFIALAKVNNTSKSKFLYALNITPLSMMRLTDLMLKSTDEIECPYLNIDFSNEIKEDKQEIASNAQFFWSQNDESTNKRRRHDNRQQNKRFRPMIDQDACWFCLQSKDIEKHLIISIGEKFYLALAKNPVSNYHVLIIPVSHIQAVSHIDEDLFNELKMFKKSIEKFFDTLDMCTVFFERNYVTSHSIVNAIGIPRKIEWQMSETLKDKAMEYNLEFESIPKVSTPSDLPRGPYFVIEWNDQTHITRSMKGFPINFGRDLVCAETLLNAEDKVDWRDCQLPRNLEDKYVAKFKEGYKPFNFNIDEEEDDNDE</sequence>